<keyword evidence="1" id="KW-1185">Reference proteome</keyword>
<proteinExistence type="predicted"/>
<name>A0A7E4WDB4_PANRE</name>
<reference evidence="1" key="1">
    <citation type="journal article" date="2013" name="Genetics">
        <title>The draft genome and transcriptome of Panagrellus redivivus are shaped by the harsh demands of a free-living lifestyle.</title>
        <authorList>
            <person name="Srinivasan J."/>
            <person name="Dillman A.R."/>
            <person name="Macchietto M.G."/>
            <person name="Heikkinen L."/>
            <person name="Lakso M."/>
            <person name="Fracchia K.M."/>
            <person name="Antoshechkin I."/>
            <person name="Mortazavi A."/>
            <person name="Wong G."/>
            <person name="Sternberg P.W."/>
        </authorList>
    </citation>
    <scope>NUCLEOTIDE SEQUENCE [LARGE SCALE GENOMIC DNA]</scope>
    <source>
        <strain evidence="1">MT8872</strain>
    </source>
</reference>
<reference evidence="2" key="2">
    <citation type="submission" date="2020-10" db="UniProtKB">
        <authorList>
            <consortium name="WormBaseParasite"/>
        </authorList>
    </citation>
    <scope>IDENTIFICATION</scope>
</reference>
<evidence type="ECO:0000313" key="1">
    <source>
        <dbReference type="Proteomes" id="UP000492821"/>
    </source>
</evidence>
<dbReference type="WBParaSite" id="Pan_g9343.t1">
    <property type="protein sequence ID" value="Pan_g9343.t1"/>
    <property type="gene ID" value="Pan_g9343"/>
</dbReference>
<protein>
    <submittedName>
        <fullName evidence="2">Uncharacterized protein</fullName>
    </submittedName>
</protein>
<accession>A0A7E4WDB4</accession>
<sequence length="206" mass="22494">MSVCLLMANEPRPVDKGSEHFSAWFEMRSKADGWTAMLTFCDSLAQIRRKAQLYSVLALISDLPKQQQPKKTIFTTKKAPCLARSPRALPSLVLSGLTDCSLRASGKTQPWLEGNPRKKGSARLRPSVRLFVAVSDGNNGPFGGCSEHVVDVLKTASLVCMYGLLSVCFEGIVAKLEPIVLQFGPFEGCRRAFLDEGVTGFQEGNP</sequence>
<organism evidence="1 2">
    <name type="scientific">Panagrellus redivivus</name>
    <name type="common">Microworm</name>
    <dbReference type="NCBI Taxonomy" id="6233"/>
    <lineage>
        <taxon>Eukaryota</taxon>
        <taxon>Metazoa</taxon>
        <taxon>Ecdysozoa</taxon>
        <taxon>Nematoda</taxon>
        <taxon>Chromadorea</taxon>
        <taxon>Rhabditida</taxon>
        <taxon>Tylenchina</taxon>
        <taxon>Panagrolaimomorpha</taxon>
        <taxon>Panagrolaimoidea</taxon>
        <taxon>Panagrolaimidae</taxon>
        <taxon>Panagrellus</taxon>
    </lineage>
</organism>
<dbReference type="AlphaFoldDB" id="A0A7E4WDB4"/>
<dbReference type="Proteomes" id="UP000492821">
    <property type="component" value="Unassembled WGS sequence"/>
</dbReference>
<evidence type="ECO:0000313" key="2">
    <source>
        <dbReference type="WBParaSite" id="Pan_g9343.t1"/>
    </source>
</evidence>